<dbReference type="Proteomes" id="UP000233556">
    <property type="component" value="Unassembled WGS sequence"/>
</dbReference>
<dbReference type="PANTHER" id="PTHR33395">
    <property type="entry name" value="TRANSCRIPTASE, PUTATIVE-RELATED-RELATED"/>
    <property type="match status" value="1"/>
</dbReference>
<dbReference type="GO" id="GO:0007508">
    <property type="term" value="P:larval heart development"/>
    <property type="evidence" value="ECO:0007669"/>
    <property type="project" value="TreeGrafter"/>
</dbReference>
<dbReference type="EMBL" id="KZ505721">
    <property type="protein sequence ID" value="PKU46231.1"/>
    <property type="molecule type" value="Genomic_DNA"/>
</dbReference>
<protein>
    <recommendedName>
        <fullName evidence="3">Rna-directed dna polymerase from mobile element jockey-like</fullName>
    </recommendedName>
</protein>
<name>A0A2I0UJL8_LIMLA</name>
<keyword evidence="2" id="KW-1185">Reference proteome</keyword>
<dbReference type="AlphaFoldDB" id="A0A2I0UJL8"/>
<sequence length="303" mass="34644">MKFNKAKFKVLYLGWGNPQYQYKLGNEYIDNSPAEKVLAILVDQILDMIWQSVLVVQKTSLVLACIKRSMASSSREPLLLWSSFLSCGTLLPAGSHGNGQVICQMTEQYTIVISQSWTWYRGNGRGETMLFWEVVLIKAHRILLHGKNRGYENEEPPTVGENHIRDLLRNLKIHKSMGPDKIHPWILKELEDEVAKALSIIFEKSWQSGKVPADWKRGNITPIFKKGKNEDLGNYRPVSFTSVPSKIMEQIVLESLLRHMGNKEVIGDSQHGFTKGKSCLTNLVVFLVDWWIRGEKLMSLTWT</sequence>
<proteinExistence type="predicted"/>
<organism evidence="1 2">
    <name type="scientific">Limosa lapponica baueri</name>
    <dbReference type="NCBI Taxonomy" id="1758121"/>
    <lineage>
        <taxon>Eukaryota</taxon>
        <taxon>Metazoa</taxon>
        <taxon>Chordata</taxon>
        <taxon>Craniata</taxon>
        <taxon>Vertebrata</taxon>
        <taxon>Euteleostomi</taxon>
        <taxon>Archelosauria</taxon>
        <taxon>Archosauria</taxon>
        <taxon>Dinosauria</taxon>
        <taxon>Saurischia</taxon>
        <taxon>Theropoda</taxon>
        <taxon>Coelurosauria</taxon>
        <taxon>Aves</taxon>
        <taxon>Neognathae</taxon>
        <taxon>Neoaves</taxon>
        <taxon>Charadriiformes</taxon>
        <taxon>Scolopacidae</taxon>
        <taxon>Limosa</taxon>
    </lineage>
</organism>
<accession>A0A2I0UJL8</accession>
<evidence type="ECO:0000313" key="1">
    <source>
        <dbReference type="EMBL" id="PKU46231.1"/>
    </source>
</evidence>
<dbReference type="OrthoDB" id="416454at2759"/>
<dbReference type="GO" id="GO:0031012">
    <property type="term" value="C:extracellular matrix"/>
    <property type="evidence" value="ECO:0007669"/>
    <property type="project" value="TreeGrafter"/>
</dbReference>
<evidence type="ECO:0000313" key="2">
    <source>
        <dbReference type="Proteomes" id="UP000233556"/>
    </source>
</evidence>
<reference evidence="2" key="2">
    <citation type="submission" date="2017-12" db="EMBL/GenBank/DDBJ databases">
        <title>Genome sequence of the Bar-tailed Godwit (Limosa lapponica baueri).</title>
        <authorList>
            <person name="Lima N.C.B."/>
            <person name="Parody-Merino A.M."/>
            <person name="Battley P.F."/>
            <person name="Fidler A.E."/>
            <person name="Prosdocimi F."/>
        </authorList>
    </citation>
    <scope>NUCLEOTIDE SEQUENCE [LARGE SCALE GENOMIC DNA]</scope>
</reference>
<reference evidence="2" key="1">
    <citation type="submission" date="2017-11" db="EMBL/GenBank/DDBJ databases">
        <authorList>
            <person name="Lima N.C."/>
            <person name="Parody-Merino A.M."/>
            <person name="Battley P.F."/>
            <person name="Fidler A.E."/>
            <person name="Prosdocimi F."/>
        </authorList>
    </citation>
    <scope>NUCLEOTIDE SEQUENCE [LARGE SCALE GENOMIC DNA]</scope>
</reference>
<dbReference type="PANTHER" id="PTHR33395:SF22">
    <property type="entry name" value="REVERSE TRANSCRIPTASE DOMAIN-CONTAINING PROTEIN"/>
    <property type="match status" value="1"/>
</dbReference>
<evidence type="ECO:0008006" key="3">
    <source>
        <dbReference type="Google" id="ProtNLM"/>
    </source>
</evidence>
<gene>
    <name evidence="1" type="ORF">llap_3455</name>
</gene>
<dbReference type="GO" id="GO:0061343">
    <property type="term" value="P:cell adhesion involved in heart morphogenesis"/>
    <property type="evidence" value="ECO:0007669"/>
    <property type="project" value="TreeGrafter"/>
</dbReference>